<keyword evidence="1" id="KW-1133">Transmembrane helix</keyword>
<keyword evidence="1" id="KW-0472">Membrane</keyword>
<reference evidence="2 3" key="1">
    <citation type="submission" date="2019-03" db="EMBL/GenBank/DDBJ databases">
        <title>Genomics of glacier-inhabiting Cryobacterium strains.</title>
        <authorList>
            <person name="Liu Q."/>
            <person name="Xin Y.-H."/>
        </authorList>
    </citation>
    <scope>NUCLEOTIDE SEQUENCE [LARGE SCALE GENOMIC DNA]</scope>
    <source>
        <strain evidence="2 3">HLT2-23</strain>
    </source>
</reference>
<dbReference type="AlphaFoldDB" id="A0A4V6QG97"/>
<name>A0A4V6QG97_9MICO</name>
<comment type="caution">
    <text evidence="2">The sequence shown here is derived from an EMBL/GenBank/DDBJ whole genome shotgun (WGS) entry which is preliminary data.</text>
</comment>
<sequence length="139" mass="14759">MVKTHVSIPSRTSGDAGFGIIEIVVSMLLLSLLAIAFLPMLVTSLRVSVSNSTLTSATQLVATQMESIRSRGTTCEPLRAYAATLPAVFDPDGRALQPRFDPIACPTTYPATVKVRVFVTEVATSEILADATTSIFVKG</sequence>
<protein>
    <recommendedName>
        <fullName evidence="4">Type II secretion system protein</fullName>
    </recommendedName>
</protein>
<evidence type="ECO:0008006" key="4">
    <source>
        <dbReference type="Google" id="ProtNLM"/>
    </source>
</evidence>
<keyword evidence="3" id="KW-1185">Reference proteome</keyword>
<evidence type="ECO:0000313" key="2">
    <source>
        <dbReference type="EMBL" id="TFB73660.1"/>
    </source>
</evidence>
<dbReference type="EMBL" id="SOEY01000016">
    <property type="protein sequence ID" value="TFB73660.1"/>
    <property type="molecule type" value="Genomic_DNA"/>
</dbReference>
<feature type="transmembrane region" description="Helical" evidence="1">
    <location>
        <begin position="20"/>
        <end position="42"/>
    </location>
</feature>
<dbReference type="Proteomes" id="UP000298173">
    <property type="component" value="Unassembled WGS sequence"/>
</dbReference>
<gene>
    <name evidence="2" type="ORF">E3O06_07450</name>
</gene>
<organism evidence="2 3">
    <name type="scientific">Cryobacterium glaciale</name>
    <dbReference type="NCBI Taxonomy" id="1259145"/>
    <lineage>
        <taxon>Bacteria</taxon>
        <taxon>Bacillati</taxon>
        <taxon>Actinomycetota</taxon>
        <taxon>Actinomycetes</taxon>
        <taxon>Micrococcales</taxon>
        <taxon>Microbacteriaceae</taxon>
        <taxon>Cryobacterium</taxon>
    </lineage>
</organism>
<evidence type="ECO:0000313" key="3">
    <source>
        <dbReference type="Proteomes" id="UP000298173"/>
    </source>
</evidence>
<proteinExistence type="predicted"/>
<accession>A0A4V6QG97</accession>
<evidence type="ECO:0000256" key="1">
    <source>
        <dbReference type="SAM" id="Phobius"/>
    </source>
</evidence>
<keyword evidence="1" id="KW-0812">Transmembrane</keyword>